<dbReference type="GO" id="GO:0052689">
    <property type="term" value="F:carboxylic ester hydrolase activity"/>
    <property type="evidence" value="ECO:0007669"/>
    <property type="project" value="TreeGrafter"/>
</dbReference>
<reference evidence="5" key="1">
    <citation type="submission" date="2019-08" db="EMBL/GenBank/DDBJ databases">
        <title>The genome of the North American firefly Photinus pyralis.</title>
        <authorList>
            <consortium name="Photinus pyralis genome working group"/>
            <person name="Fallon T.R."/>
            <person name="Sander Lower S.E."/>
            <person name="Weng J.-K."/>
        </authorList>
    </citation>
    <scope>NUCLEOTIDE SEQUENCE</scope>
    <source>
        <strain evidence="5">TRF0915ILg1</strain>
        <tissue evidence="5">Whole body</tissue>
    </source>
</reference>
<sequence length="229" mass="25549">MSNKLGRLKVIMQKNNVNTGTVVFLHGSGDTGPGVLEWLQLLVGNFSFPHIKFLFPTAPLRPYTPINGELSRVWFDRYSITPDVPEHTETIESSGEEIKKIIQNEVDSGIPLNRIIIGGFSMGGALSLHTAYRFLPGLGGTFALSSFLNENSAVYKNLQGTTSSTPLFMCHGERDTMVPISWGKTTFEKLSELSVKGEFVPLKNTLHELKKNEIEKLFQWISKTIPEKH</sequence>
<comment type="similarity">
    <text evidence="1">Belongs to the AB hydrolase superfamily. AB hydrolase 2 family.</text>
</comment>
<dbReference type="SUPFAM" id="SSF53474">
    <property type="entry name" value="alpha/beta-Hydrolases"/>
    <property type="match status" value="1"/>
</dbReference>
<name>A0A8K0DDJ6_IGNLU</name>
<evidence type="ECO:0000313" key="6">
    <source>
        <dbReference type="Proteomes" id="UP000801492"/>
    </source>
</evidence>
<protein>
    <recommendedName>
        <fullName evidence="2">palmitoyl-protein hydrolase</fullName>
        <ecNumber evidence="2">3.1.2.22</ecNumber>
    </recommendedName>
</protein>
<dbReference type="InterPro" id="IPR029058">
    <property type="entry name" value="AB_hydrolase_fold"/>
</dbReference>
<dbReference type="PANTHER" id="PTHR10655">
    <property type="entry name" value="LYSOPHOSPHOLIPASE-RELATED"/>
    <property type="match status" value="1"/>
</dbReference>
<dbReference type="EMBL" id="VTPC01001353">
    <property type="protein sequence ID" value="KAF2902254.1"/>
    <property type="molecule type" value="Genomic_DNA"/>
</dbReference>
<gene>
    <name evidence="5" type="ORF">ILUMI_03929</name>
</gene>
<dbReference type="Gene3D" id="3.40.50.1820">
    <property type="entry name" value="alpha/beta hydrolase"/>
    <property type="match status" value="1"/>
</dbReference>
<keyword evidence="3" id="KW-0378">Hydrolase</keyword>
<evidence type="ECO:0000256" key="2">
    <source>
        <dbReference type="ARBA" id="ARBA00012423"/>
    </source>
</evidence>
<dbReference type="InterPro" id="IPR050565">
    <property type="entry name" value="LYPA1-2/EST-like"/>
</dbReference>
<dbReference type="InterPro" id="IPR003140">
    <property type="entry name" value="PLipase/COase/thioEstase"/>
</dbReference>
<dbReference type="Proteomes" id="UP000801492">
    <property type="component" value="Unassembled WGS sequence"/>
</dbReference>
<dbReference type="GO" id="GO:0005737">
    <property type="term" value="C:cytoplasm"/>
    <property type="evidence" value="ECO:0007669"/>
    <property type="project" value="TreeGrafter"/>
</dbReference>
<dbReference type="OrthoDB" id="2418081at2759"/>
<dbReference type="EC" id="3.1.2.22" evidence="2"/>
<evidence type="ECO:0000256" key="1">
    <source>
        <dbReference type="ARBA" id="ARBA00006499"/>
    </source>
</evidence>
<accession>A0A8K0DDJ6</accession>
<comment type="caution">
    <text evidence="5">The sequence shown here is derived from an EMBL/GenBank/DDBJ whole genome shotgun (WGS) entry which is preliminary data.</text>
</comment>
<organism evidence="5 6">
    <name type="scientific">Ignelater luminosus</name>
    <name type="common">Cucubano</name>
    <name type="synonym">Pyrophorus luminosus</name>
    <dbReference type="NCBI Taxonomy" id="2038154"/>
    <lineage>
        <taxon>Eukaryota</taxon>
        <taxon>Metazoa</taxon>
        <taxon>Ecdysozoa</taxon>
        <taxon>Arthropoda</taxon>
        <taxon>Hexapoda</taxon>
        <taxon>Insecta</taxon>
        <taxon>Pterygota</taxon>
        <taxon>Neoptera</taxon>
        <taxon>Endopterygota</taxon>
        <taxon>Coleoptera</taxon>
        <taxon>Polyphaga</taxon>
        <taxon>Elateriformia</taxon>
        <taxon>Elateroidea</taxon>
        <taxon>Elateridae</taxon>
        <taxon>Agrypninae</taxon>
        <taxon>Pyrophorini</taxon>
        <taxon>Ignelater</taxon>
    </lineage>
</organism>
<dbReference type="PANTHER" id="PTHR10655:SF17">
    <property type="entry name" value="LYSOPHOSPHOLIPASE-LIKE PROTEIN 1"/>
    <property type="match status" value="1"/>
</dbReference>
<keyword evidence="6" id="KW-1185">Reference proteome</keyword>
<evidence type="ECO:0000256" key="3">
    <source>
        <dbReference type="ARBA" id="ARBA00022801"/>
    </source>
</evidence>
<dbReference type="Pfam" id="PF02230">
    <property type="entry name" value="Abhydrolase_2"/>
    <property type="match status" value="1"/>
</dbReference>
<evidence type="ECO:0000313" key="5">
    <source>
        <dbReference type="EMBL" id="KAF2902254.1"/>
    </source>
</evidence>
<dbReference type="AlphaFoldDB" id="A0A8K0DDJ6"/>
<proteinExistence type="inferred from homology"/>
<feature type="domain" description="Phospholipase/carboxylesterase/thioesterase" evidence="4">
    <location>
        <begin position="10"/>
        <end position="225"/>
    </location>
</feature>
<evidence type="ECO:0000259" key="4">
    <source>
        <dbReference type="Pfam" id="PF02230"/>
    </source>
</evidence>
<dbReference type="GO" id="GO:0008474">
    <property type="term" value="F:palmitoyl-(protein) hydrolase activity"/>
    <property type="evidence" value="ECO:0007669"/>
    <property type="project" value="UniProtKB-EC"/>
</dbReference>